<evidence type="ECO:0000313" key="3">
    <source>
        <dbReference type="EMBL" id="CAI6376303.1"/>
    </source>
</evidence>
<evidence type="ECO:0000259" key="2">
    <source>
        <dbReference type="SMART" id="SM00737"/>
    </source>
</evidence>
<dbReference type="Pfam" id="PF02221">
    <property type="entry name" value="E1_DerP2_DerF2"/>
    <property type="match status" value="1"/>
</dbReference>
<feature type="chain" id="PRO_5043426759" description="MD-2-related lipid-recognition domain-containing protein" evidence="1">
    <location>
        <begin position="19"/>
        <end position="151"/>
    </location>
</feature>
<dbReference type="Gene3D" id="2.60.40.770">
    <property type="match status" value="1"/>
</dbReference>
<keyword evidence="1" id="KW-0732">Signal</keyword>
<evidence type="ECO:0000313" key="4">
    <source>
        <dbReference type="Proteomes" id="UP001160148"/>
    </source>
</evidence>
<dbReference type="InterPro" id="IPR014756">
    <property type="entry name" value="Ig_E-set"/>
</dbReference>
<evidence type="ECO:0000256" key="1">
    <source>
        <dbReference type="SAM" id="SignalP"/>
    </source>
</evidence>
<organism evidence="3 4">
    <name type="scientific">Macrosiphum euphorbiae</name>
    <name type="common">potato aphid</name>
    <dbReference type="NCBI Taxonomy" id="13131"/>
    <lineage>
        <taxon>Eukaryota</taxon>
        <taxon>Metazoa</taxon>
        <taxon>Ecdysozoa</taxon>
        <taxon>Arthropoda</taxon>
        <taxon>Hexapoda</taxon>
        <taxon>Insecta</taxon>
        <taxon>Pterygota</taxon>
        <taxon>Neoptera</taxon>
        <taxon>Paraneoptera</taxon>
        <taxon>Hemiptera</taxon>
        <taxon>Sternorrhyncha</taxon>
        <taxon>Aphidomorpha</taxon>
        <taxon>Aphidoidea</taxon>
        <taxon>Aphididae</taxon>
        <taxon>Macrosiphini</taxon>
        <taxon>Macrosiphum</taxon>
    </lineage>
</organism>
<dbReference type="Proteomes" id="UP001160148">
    <property type="component" value="Unassembled WGS sequence"/>
</dbReference>
<dbReference type="SMART" id="SM00737">
    <property type="entry name" value="ML"/>
    <property type="match status" value="1"/>
</dbReference>
<proteinExistence type="predicted"/>
<protein>
    <recommendedName>
        <fullName evidence="2">MD-2-related lipid-recognition domain-containing protein</fullName>
    </recommendedName>
</protein>
<feature type="signal peptide" evidence="1">
    <location>
        <begin position="1"/>
        <end position="18"/>
    </location>
</feature>
<accession>A0AAV0Y749</accession>
<dbReference type="AlphaFoldDB" id="A0AAV0Y749"/>
<gene>
    <name evidence="3" type="ORF">MEUPH1_LOCUS29688</name>
</gene>
<sequence>MAILEFIIVALMLASVNTERVRNYRMCPNSDCLIYDMFIDPCPEALYNKACGWPRNSNTTVAFIYNPEFGAYSPKTQLYSETFLVDWPFLNIDTNACLYTNCPVQKDTEQYWLFNLFVPEYYETTYHIVKFVLTDTISNQQCCFTFDINIV</sequence>
<reference evidence="3 4" key="1">
    <citation type="submission" date="2023-01" db="EMBL/GenBank/DDBJ databases">
        <authorList>
            <person name="Whitehead M."/>
        </authorList>
    </citation>
    <scope>NUCLEOTIDE SEQUENCE [LARGE SCALE GENOMIC DNA]</scope>
</reference>
<feature type="domain" description="MD-2-related lipid-recognition" evidence="2">
    <location>
        <begin position="24"/>
        <end position="148"/>
    </location>
</feature>
<dbReference type="SUPFAM" id="SSF81296">
    <property type="entry name" value="E set domains"/>
    <property type="match status" value="1"/>
</dbReference>
<keyword evidence="4" id="KW-1185">Reference proteome</keyword>
<name>A0AAV0Y749_9HEMI</name>
<dbReference type="InterPro" id="IPR003172">
    <property type="entry name" value="ML_dom"/>
</dbReference>
<dbReference type="EMBL" id="CARXXK010001472">
    <property type="protein sequence ID" value="CAI6376303.1"/>
    <property type="molecule type" value="Genomic_DNA"/>
</dbReference>
<comment type="caution">
    <text evidence="3">The sequence shown here is derived from an EMBL/GenBank/DDBJ whole genome shotgun (WGS) entry which is preliminary data.</text>
</comment>